<gene>
    <name evidence="1" type="ORF">COLO4_35017</name>
</gene>
<protein>
    <submittedName>
        <fullName evidence="1">Uncharacterized protein</fullName>
    </submittedName>
</protein>
<evidence type="ECO:0000313" key="2">
    <source>
        <dbReference type="Proteomes" id="UP000187203"/>
    </source>
</evidence>
<comment type="caution">
    <text evidence="1">The sequence shown here is derived from an EMBL/GenBank/DDBJ whole genome shotgun (WGS) entry which is preliminary data.</text>
</comment>
<reference evidence="2" key="1">
    <citation type="submission" date="2013-09" db="EMBL/GenBank/DDBJ databases">
        <title>Corchorus olitorius genome sequencing.</title>
        <authorList>
            <person name="Alam M."/>
            <person name="Haque M.S."/>
            <person name="Islam M.S."/>
            <person name="Emdad E.M."/>
            <person name="Islam M.M."/>
            <person name="Ahmed B."/>
            <person name="Halim A."/>
            <person name="Hossen Q.M.M."/>
            <person name="Hossain M.Z."/>
            <person name="Ahmed R."/>
            <person name="Khan M.M."/>
            <person name="Islam R."/>
            <person name="Rashid M.M."/>
            <person name="Khan S.A."/>
            <person name="Rahman M.S."/>
            <person name="Alam M."/>
            <person name="Yahiya A.S."/>
            <person name="Khan M.S."/>
            <person name="Azam M.S."/>
            <person name="Haque T."/>
            <person name="Lashkar M.Z.H."/>
            <person name="Akhand A.I."/>
            <person name="Morshed G."/>
            <person name="Roy S."/>
            <person name="Uddin K.S."/>
            <person name="Rabeya T."/>
            <person name="Hossain A.S."/>
            <person name="Chowdhury A."/>
            <person name="Snigdha A.R."/>
            <person name="Mortoza M.S."/>
            <person name="Matin S.A."/>
            <person name="Hoque S.M.E."/>
            <person name="Islam M.K."/>
            <person name="Roy D.K."/>
            <person name="Haider R."/>
            <person name="Moosa M.M."/>
            <person name="Elias S.M."/>
            <person name="Hasan A.M."/>
            <person name="Jahan S."/>
            <person name="Shafiuddin M."/>
            <person name="Mahmood N."/>
            <person name="Shommy N.S."/>
        </authorList>
    </citation>
    <scope>NUCLEOTIDE SEQUENCE [LARGE SCALE GENOMIC DNA]</scope>
    <source>
        <strain evidence="2">cv. O-4</strain>
    </source>
</reference>
<keyword evidence="2" id="KW-1185">Reference proteome</keyword>
<evidence type="ECO:0000313" key="1">
    <source>
        <dbReference type="EMBL" id="OMO57887.1"/>
    </source>
</evidence>
<dbReference type="EMBL" id="AWUE01022477">
    <property type="protein sequence ID" value="OMO57887.1"/>
    <property type="molecule type" value="Genomic_DNA"/>
</dbReference>
<organism evidence="1 2">
    <name type="scientific">Corchorus olitorius</name>
    <dbReference type="NCBI Taxonomy" id="93759"/>
    <lineage>
        <taxon>Eukaryota</taxon>
        <taxon>Viridiplantae</taxon>
        <taxon>Streptophyta</taxon>
        <taxon>Embryophyta</taxon>
        <taxon>Tracheophyta</taxon>
        <taxon>Spermatophyta</taxon>
        <taxon>Magnoliopsida</taxon>
        <taxon>eudicotyledons</taxon>
        <taxon>Gunneridae</taxon>
        <taxon>Pentapetalae</taxon>
        <taxon>rosids</taxon>
        <taxon>malvids</taxon>
        <taxon>Malvales</taxon>
        <taxon>Malvaceae</taxon>
        <taxon>Grewioideae</taxon>
        <taxon>Apeibeae</taxon>
        <taxon>Corchorus</taxon>
    </lineage>
</organism>
<name>A0A1R3GIJ4_9ROSI</name>
<dbReference type="AlphaFoldDB" id="A0A1R3GIJ4"/>
<sequence length="31" mass="3548">MEQRWQPWVKALVANFVAATADCHEANLNFS</sequence>
<proteinExistence type="predicted"/>
<accession>A0A1R3GIJ4</accession>
<dbReference type="Proteomes" id="UP000187203">
    <property type="component" value="Unassembled WGS sequence"/>
</dbReference>